<comment type="similarity">
    <text evidence="2">Belongs to the CLPTM1 family.</text>
</comment>
<dbReference type="GO" id="GO:0016020">
    <property type="term" value="C:membrane"/>
    <property type="evidence" value="ECO:0007669"/>
    <property type="project" value="UniProtKB-SubCell"/>
</dbReference>
<dbReference type="EMBL" id="CAJGYM010000006">
    <property type="protein sequence ID" value="CAD6187579.1"/>
    <property type="molecule type" value="Genomic_DNA"/>
</dbReference>
<feature type="transmembrane region" description="Helical" evidence="6">
    <location>
        <begin position="514"/>
        <end position="531"/>
    </location>
</feature>
<evidence type="ECO:0000313" key="7">
    <source>
        <dbReference type="EMBL" id="CAD6187579.1"/>
    </source>
</evidence>
<dbReference type="Pfam" id="PF05602">
    <property type="entry name" value="CLPTM1"/>
    <property type="match status" value="1"/>
</dbReference>
<reference evidence="7" key="1">
    <citation type="submission" date="2020-10" db="EMBL/GenBank/DDBJ databases">
        <authorList>
            <person name="Kikuchi T."/>
        </authorList>
    </citation>
    <scope>NUCLEOTIDE SEQUENCE</scope>
    <source>
        <strain evidence="7">NKZ352</strain>
    </source>
</reference>
<comment type="caution">
    <text evidence="7">The sequence shown here is derived from an EMBL/GenBank/DDBJ whole genome shotgun (WGS) entry which is preliminary data.</text>
</comment>
<keyword evidence="3 6" id="KW-0812">Transmembrane</keyword>
<protein>
    <submittedName>
        <fullName evidence="7">Uncharacterized protein</fullName>
    </submittedName>
</protein>
<proteinExistence type="inferred from homology"/>
<evidence type="ECO:0000256" key="4">
    <source>
        <dbReference type="ARBA" id="ARBA00022989"/>
    </source>
</evidence>
<dbReference type="PANTHER" id="PTHR21347:SF14">
    <property type="entry name" value="LIPID SCRAMBLASE CLPTM1-RELATED"/>
    <property type="match status" value="1"/>
</dbReference>
<evidence type="ECO:0000256" key="5">
    <source>
        <dbReference type="ARBA" id="ARBA00023136"/>
    </source>
</evidence>
<dbReference type="GO" id="GO:0012505">
    <property type="term" value="C:endomembrane system"/>
    <property type="evidence" value="ECO:0007669"/>
    <property type="project" value="TreeGrafter"/>
</dbReference>
<organism evidence="7 8">
    <name type="scientific">Caenorhabditis auriculariae</name>
    <dbReference type="NCBI Taxonomy" id="2777116"/>
    <lineage>
        <taxon>Eukaryota</taxon>
        <taxon>Metazoa</taxon>
        <taxon>Ecdysozoa</taxon>
        <taxon>Nematoda</taxon>
        <taxon>Chromadorea</taxon>
        <taxon>Rhabditida</taxon>
        <taxon>Rhabditina</taxon>
        <taxon>Rhabditomorpha</taxon>
        <taxon>Rhabditoidea</taxon>
        <taxon>Rhabditidae</taxon>
        <taxon>Peloderinae</taxon>
        <taxon>Caenorhabditis</taxon>
    </lineage>
</organism>
<evidence type="ECO:0000256" key="6">
    <source>
        <dbReference type="SAM" id="Phobius"/>
    </source>
</evidence>
<keyword evidence="8" id="KW-1185">Reference proteome</keyword>
<dbReference type="InterPro" id="IPR008429">
    <property type="entry name" value="CLPTM1"/>
</dbReference>
<keyword evidence="5 6" id="KW-0472">Membrane</keyword>
<feature type="transmembrane region" description="Helical" evidence="6">
    <location>
        <begin position="353"/>
        <end position="376"/>
    </location>
</feature>
<accession>A0A8S1GW95</accession>
<evidence type="ECO:0000256" key="3">
    <source>
        <dbReference type="ARBA" id="ARBA00022692"/>
    </source>
</evidence>
<evidence type="ECO:0000256" key="2">
    <source>
        <dbReference type="ARBA" id="ARBA00009310"/>
    </source>
</evidence>
<evidence type="ECO:0000256" key="1">
    <source>
        <dbReference type="ARBA" id="ARBA00004141"/>
    </source>
</evidence>
<dbReference type="Proteomes" id="UP000835052">
    <property type="component" value="Unassembled WGS sequence"/>
</dbReference>
<dbReference type="OrthoDB" id="378564at2759"/>
<comment type="subcellular location">
    <subcellularLocation>
        <location evidence="1">Membrane</location>
        <topology evidence="1">Multi-pass membrane protein</topology>
    </subcellularLocation>
</comment>
<gene>
    <name evidence="7" type="ORF">CAUJ_LOCUS3498</name>
</gene>
<name>A0A8S1GW95_9PELO</name>
<feature type="transmembrane region" description="Helical" evidence="6">
    <location>
        <begin position="444"/>
        <end position="464"/>
    </location>
</feature>
<dbReference type="PANTHER" id="PTHR21347">
    <property type="entry name" value="CLEFT LIP AND PALATE ASSOCIATED TRANSMEMBRANE PROTEIN-RELATED"/>
    <property type="match status" value="1"/>
</dbReference>
<sequence>MADNAAAVPAAEGANANGGWFGTIKSMLSRILFIYFISSMMKGFSGPQAPANSTSAPHVKGNPAPNLFRPGQLFDLYIFLDDSSDRFSNFNVLPLWVHEGIEYGNWNDGPNQDGSYVFSRKFPTPPALLRNQSVFLHTFIVKSGQSPNPTDKNYVKREVVYGVRQLNKYKKKYYKKTSNLLTGLSEQSKEDLEKAEVMKYEVLNFWHPNISVSLVDDQTNWQPGSLPAPLSADVKFSPVGDFYLPILFFNTYWNLGSEYMPVNETVKELNLTVTYQPLSLFKYQLYSSQQVKSQWSSVLAVDQDDDDQDSVKQALLETNPILLGVTVVVSILHTVLEFLAFKNDIQFWRSRKDLVGLSVRSVLFNIFQSLIVFLYICDNDTNFVVKVSVGIGLLIECWKIPKVLDVQVDWANPILGVLPRVKFSDKGSYVESDTKVYDQMAFKYLSWVLFPLLVGYAIYSILYVEQKGWYSWVLNMLYGYLLMFGFITMTPQLFINYKLKSVAHLPWRMLTYKFVNTFIDDLFAFVIRMPIMYRIGCFRDDIIFLIYLYQRYIYRVDPTRMNEFGTSLENATGEQPAIEEETKKEK</sequence>
<evidence type="ECO:0000313" key="8">
    <source>
        <dbReference type="Proteomes" id="UP000835052"/>
    </source>
</evidence>
<feature type="transmembrane region" description="Helical" evidence="6">
    <location>
        <begin position="321"/>
        <end position="341"/>
    </location>
</feature>
<feature type="transmembrane region" description="Helical" evidence="6">
    <location>
        <begin position="476"/>
        <end position="494"/>
    </location>
</feature>
<dbReference type="AlphaFoldDB" id="A0A8S1GW95"/>
<keyword evidence="4 6" id="KW-1133">Transmembrane helix</keyword>